<evidence type="ECO:0000256" key="1">
    <source>
        <dbReference type="SAM" id="MobiDB-lite"/>
    </source>
</evidence>
<dbReference type="EMBL" id="HAED01021367">
    <property type="protein sequence ID" value="SBR08054.1"/>
    <property type="molecule type" value="Transcribed_RNA"/>
</dbReference>
<reference evidence="2" key="1">
    <citation type="submission" date="2016-05" db="EMBL/GenBank/DDBJ databases">
        <authorList>
            <person name="Lavstsen T."/>
            <person name="Jespersen J.S."/>
        </authorList>
    </citation>
    <scope>NUCLEOTIDE SEQUENCE</scope>
    <source>
        <tissue evidence="2">Brain</tissue>
    </source>
</reference>
<proteinExistence type="predicted"/>
<feature type="non-terminal residue" evidence="2">
    <location>
        <position position="1"/>
    </location>
</feature>
<protein>
    <submittedName>
        <fullName evidence="2">RUN domain containing 3b</fullName>
    </submittedName>
</protein>
<evidence type="ECO:0000313" key="2">
    <source>
        <dbReference type="EMBL" id="SBR08054.1"/>
    </source>
</evidence>
<dbReference type="AlphaFoldDB" id="A0A1A8JDV6"/>
<gene>
    <name evidence="2" type="primary">RUNDC3B</name>
</gene>
<reference evidence="2" key="2">
    <citation type="submission" date="2016-06" db="EMBL/GenBank/DDBJ databases">
        <title>The genome of a short-lived fish provides insights into sex chromosome evolution and the genetic control of aging.</title>
        <authorList>
            <person name="Reichwald K."/>
            <person name="Felder M."/>
            <person name="Petzold A."/>
            <person name="Koch P."/>
            <person name="Groth M."/>
            <person name="Platzer M."/>
        </authorList>
    </citation>
    <scope>NUCLEOTIDE SEQUENCE</scope>
    <source>
        <tissue evidence="2">Brain</tissue>
    </source>
</reference>
<feature type="region of interest" description="Disordered" evidence="1">
    <location>
        <begin position="59"/>
        <end position="89"/>
    </location>
</feature>
<name>A0A1A8JDV6_NOTKU</name>
<accession>A0A1A8JDV6</accession>
<sequence>IRQLTQEVIQTKGIMALKENLNVLKTSENGLIIFLLLQEKFPEFRAAVCRHEPLSDLARAVRPPQPGGPARRHTVASPRHGSQLRAAPPPATQTFIMCTLSFRTVMS</sequence>
<organism evidence="2">
    <name type="scientific">Nothobranchius kuhntae</name>
    <name type="common">Beira killifish</name>
    <dbReference type="NCBI Taxonomy" id="321403"/>
    <lineage>
        <taxon>Eukaryota</taxon>
        <taxon>Metazoa</taxon>
        <taxon>Chordata</taxon>
        <taxon>Craniata</taxon>
        <taxon>Vertebrata</taxon>
        <taxon>Euteleostomi</taxon>
        <taxon>Actinopterygii</taxon>
        <taxon>Neopterygii</taxon>
        <taxon>Teleostei</taxon>
        <taxon>Neoteleostei</taxon>
        <taxon>Acanthomorphata</taxon>
        <taxon>Ovalentaria</taxon>
        <taxon>Atherinomorphae</taxon>
        <taxon>Cyprinodontiformes</taxon>
        <taxon>Nothobranchiidae</taxon>
        <taxon>Nothobranchius</taxon>
    </lineage>
</organism>